<reference evidence="6 7" key="1">
    <citation type="submission" date="2019-02" db="EMBL/GenBank/DDBJ databases">
        <title>Genomic Encyclopedia of Archaeal and Bacterial Type Strains, Phase II (KMG-II): from individual species to whole genera.</title>
        <authorList>
            <person name="Goeker M."/>
        </authorList>
    </citation>
    <scope>NUCLEOTIDE SEQUENCE [LARGE SCALE GENOMIC DNA]</scope>
    <source>
        <strain evidence="6 7">DSM 18101</strain>
    </source>
</reference>
<dbReference type="InterPro" id="IPR019734">
    <property type="entry name" value="TPR_rpt"/>
</dbReference>
<evidence type="ECO:0000313" key="7">
    <source>
        <dbReference type="Proteomes" id="UP000292958"/>
    </source>
</evidence>
<name>A0A4Q7YQS2_9BACT</name>
<dbReference type="SUPFAM" id="SSF48452">
    <property type="entry name" value="TPR-like"/>
    <property type="match status" value="2"/>
</dbReference>
<dbReference type="SMART" id="SM00028">
    <property type="entry name" value="TPR"/>
    <property type="match status" value="7"/>
</dbReference>
<protein>
    <submittedName>
        <fullName evidence="6">Flp pilus assembly protein TadD</fullName>
    </submittedName>
</protein>
<keyword evidence="7" id="KW-1185">Reference proteome</keyword>
<dbReference type="InterPro" id="IPR011990">
    <property type="entry name" value="TPR-like_helical_dom_sf"/>
</dbReference>
<dbReference type="PANTHER" id="PTHR44943:SF8">
    <property type="entry name" value="TPR REPEAT-CONTAINING PROTEIN MJ0263"/>
    <property type="match status" value="1"/>
</dbReference>
<keyword evidence="4" id="KW-0732">Signal</keyword>
<dbReference type="RefSeq" id="WP_130418145.1">
    <property type="nucleotide sequence ID" value="NZ_SHKW01000001.1"/>
</dbReference>
<feature type="chain" id="PRO_5020891189" evidence="4">
    <location>
        <begin position="20"/>
        <end position="731"/>
    </location>
</feature>
<feature type="domain" description="Peptidase MA-like" evidence="5">
    <location>
        <begin position="386"/>
        <end position="527"/>
    </location>
</feature>
<comment type="caution">
    <text evidence="6">The sequence shown here is derived from an EMBL/GenBank/DDBJ whole genome shotgun (WGS) entry which is preliminary data.</text>
</comment>
<organism evidence="6 7">
    <name type="scientific">Edaphobacter modestus</name>
    <dbReference type="NCBI Taxonomy" id="388466"/>
    <lineage>
        <taxon>Bacteria</taxon>
        <taxon>Pseudomonadati</taxon>
        <taxon>Acidobacteriota</taxon>
        <taxon>Terriglobia</taxon>
        <taxon>Terriglobales</taxon>
        <taxon>Acidobacteriaceae</taxon>
        <taxon>Edaphobacter</taxon>
    </lineage>
</organism>
<dbReference type="Pfam" id="PF13181">
    <property type="entry name" value="TPR_8"/>
    <property type="match status" value="1"/>
</dbReference>
<dbReference type="PROSITE" id="PS50005">
    <property type="entry name" value="TPR"/>
    <property type="match status" value="1"/>
</dbReference>
<evidence type="ECO:0000313" key="6">
    <source>
        <dbReference type="EMBL" id="RZU40017.1"/>
    </source>
</evidence>
<dbReference type="EMBL" id="SHKW01000001">
    <property type="protein sequence ID" value="RZU40017.1"/>
    <property type="molecule type" value="Genomic_DNA"/>
</dbReference>
<dbReference type="Proteomes" id="UP000292958">
    <property type="component" value="Unassembled WGS sequence"/>
</dbReference>
<keyword evidence="1" id="KW-0677">Repeat</keyword>
<dbReference type="Gene3D" id="1.25.40.10">
    <property type="entry name" value="Tetratricopeptide repeat domain"/>
    <property type="match status" value="3"/>
</dbReference>
<feature type="signal peptide" evidence="4">
    <location>
        <begin position="1"/>
        <end position="19"/>
    </location>
</feature>
<dbReference type="OrthoDB" id="9787613at2"/>
<evidence type="ECO:0000256" key="3">
    <source>
        <dbReference type="PROSITE-ProRule" id="PRU00339"/>
    </source>
</evidence>
<dbReference type="AlphaFoldDB" id="A0A4Q7YQS2"/>
<dbReference type="InterPro" id="IPR051685">
    <property type="entry name" value="Ycf3/AcsC/BcsC/TPR_MFPF"/>
</dbReference>
<dbReference type="PANTHER" id="PTHR44943">
    <property type="entry name" value="CELLULOSE SYNTHASE OPERON PROTEIN C"/>
    <property type="match status" value="1"/>
</dbReference>
<evidence type="ECO:0000256" key="2">
    <source>
        <dbReference type="ARBA" id="ARBA00022803"/>
    </source>
</evidence>
<dbReference type="Pfam" id="PF13432">
    <property type="entry name" value="TPR_16"/>
    <property type="match status" value="1"/>
</dbReference>
<keyword evidence="2 3" id="KW-0802">TPR repeat</keyword>
<feature type="repeat" description="TPR" evidence="3">
    <location>
        <begin position="647"/>
        <end position="680"/>
    </location>
</feature>
<proteinExistence type="predicted"/>
<accession>A0A4Q7YQS2</accession>
<evidence type="ECO:0000256" key="1">
    <source>
        <dbReference type="ARBA" id="ARBA00022737"/>
    </source>
</evidence>
<sequence>MRRIIQPLTILLLSTTALAAVPSACWSLRKHGRESDAQTCFEQLTRSEDSAVRAEGFWGLENWDQANEQFRLATQTSGGAPGTKIRWGMLLHERFNNKEAADLFREALGQDPSNVDAYMGLATISAESFDGKTTFYLTKALSLDPKKAAAHERMANLALENDDLQFAADEADKAIALEGDALDAMAIHAAIDLISQRSPDVWIGRIIAVNPHYGEAYSRIAHHLELHYRHEDATTYYHKAVEAEPQLWSAHSSLGISLMRMGKQEEAQKELELSYSNGYRNAATVNSLRLLDSYKDYVTFRDNVTVLKLKKTEADLLRPYLQDELHTIVKTYDAKYAMKLPGVIQVEVYPDHEDFAVRTTGMPGLGALGVTFGEVIAMDSPSARKPGDFNWGATLWHEMSHVYVLTATKNHVPRWFTEGLAVHEEGERSSEWSNRATPEVLQAIRDKKLLPILRLDRGFIYPEYPSQVVVSYFQAGSICDFIKARWGEEKLLTVMHSYAQLKTTSQVIEHDLGMAPEAFDKEYLAWIDKRYGAEASHLNEWRDKLKALIAAAQEKQFDLVIAQGPAVRALYPEYVGEGNVYQLMADAYKTKADVKGELAILAAYKQIGGEDPQTLKRLATLYENNGDKTNAIATLEQVNYIYPVNNAELHSHLGDLLYQQNHYDRAIHEYAAAVASHPLDKAGANFCLAKAYLAAGHNKEAEESVLAALEIAPGYGPAQKLLLELHQATEK</sequence>
<gene>
    <name evidence="6" type="ORF">BDD14_1432</name>
</gene>
<dbReference type="Pfam" id="PF13485">
    <property type="entry name" value="Peptidase_MA_2"/>
    <property type="match status" value="1"/>
</dbReference>
<evidence type="ECO:0000256" key="4">
    <source>
        <dbReference type="SAM" id="SignalP"/>
    </source>
</evidence>
<dbReference type="InterPro" id="IPR039568">
    <property type="entry name" value="Peptidase_MA-like_dom"/>
</dbReference>
<evidence type="ECO:0000259" key="5">
    <source>
        <dbReference type="Pfam" id="PF13485"/>
    </source>
</evidence>